<feature type="binding site" evidence="3">
    <location>
        <position position="200"/>
    </location>
    <ligand>
        <name>S-adenosyl-L-methionine</name>
        <dbReference type="ChEBI" id="CHEBI:59789"/>
    </ligand>
</feature>
<dbReference type="Gene3D" id="3.40.50.150">
    <property type="entry name" value="Vaccinia Virus protein VP39"/>
    <property type="match status" value="1"/>
</dbReference>
<feature type="binding site" evidence="3 4">
    <location>
        <position position="40"/>
    </location>
    <ligand>
        <name>S-adenosyl-L-methionine</name>
        <dbReference type="ChEBI" id="CHEBI:59789"/>
    </ligand>
</feature>
<feature type="domain" description="Methyltransferase" evidence="5">
    <location>
        <begin position="61"/>
        <end position="159"/>
    </location>
</feature>
<dbReference type="RefSeq" id="WP_095500397.1">
    <property type="nucleotide sequence ID" value="NZ_BSPO01000003.1"/>
</dbReference>
<dbReference type="GO" id="GO:1904047">
    <property type="term" value="F:S-adenosyl-L-methionine binding"/>
    <property type="evidence" value="ECO:0007669"/>
    <property type="project" value="UniProtKB-UniRule"/>
</dbReference>
<keyword evidence="2 3" id="KW-0949">S-adenosyl-L-methionine</keyword>
<dbReference type="GO" id="GO:0002098">
    <property type="term" value="P:tRNA wobble uridine modification"/>
    <property type="evidence" value="ECO:0007669"/>
    <property type="project" value="InterPro"/>
</dbReference>
<comment type="similarity">
    <text evidence="3">Belongs to the class I-like SAM-binding methyltransferase superfamily. Cx-SAM synthase family.</text>
</comment>
<dbReference type="SUPFAM" id="SSF53335">
    <property type="entry name" value="S-adenosyl-L-methionine-dependent methyltransferases"/>
    <property type="match status" value="1"/>
</dbReference>
<evidence type="ECO:0000259" key="5">
    <source>
        <dbReference type="Pfam" id="PF13649"/>
    </source>
</evidence>
<keyword evidence="1 3" id="KW-0808">Transferase</keyword>
<dbReference type="Pfam" id="PF13649">
    <property type="entry name" value="Methyltransf_25"/>
    <property type="match status" value="1"/>
</dbReference>
<gene>
    <name evidence="3 6" type="primary">cmoA</name>
    <name evidence="6" type="ORF">GCM10007894_24850</name>
</gene>
<dbReference type="AlphaFoldDB" id="A0AA37TPI0"/>
<dbReference type="InterPro" id="IPR029063">
    <property type="entry name" value="SAM-dependent_MTases_sf"/>
</dbReference>
<comment type="caution">
    <text evidence="6">The sequence shown here is derived from an EMBL/GenBank/DDBJ whole genome shotgun (WGS) entry which is preliminary data.</text>
</comment>
<protein>
    <recommendedName>
        <fullName evidence="3">Carboxy-S-adenosyl-L-methionine synthase</fullName>
        <shortName evidence="3">Cx-SAM synthase</shortName>
        <ecNumber evidence="3">2.1.3.-</ecNumber>
    </recommendedName>
</protein>
<evidence type="ECO:0000256" key="3">
    <source>
        <dbReference type="HAMAP-Rule" id="MF_01589"/>
    </source>
</evidence>
<dbReference type="Proteomes" id="UP001157439">
    <property type="component" value="Unassembled WGS sequence"/>
</dbReference>
<feature type="binding site" evidence="3 4">
    <location>
        <begin position="65"/>
        <end position="67"/>
    </location>
    <ligand>
        <name>S-adenosyl-L-methionine</name>
        <dbReference type="ChEBI" id="CHEBI:59789"/>
    </ligand>
</feature>
<comment type="subunit">
    <text evidence="3">Homodimer.</text>
</comment>
<comment type="function">
    <text evidence="3">Catalyzes the conversion of S-adenosyl-L-methionine (SAM) to carboxy-S-adenosyl-L-methionine (Cx-SAM).</text>
</comment>
<dbReference type="InterPro" id="IPR005271">
    <property type="entry name" value="CmoA"/>
</dbReference>
<evidence type="ECO:0000313" key="7">
    <source>
        <dbReference type="Proteomes" id="UP001157439"/>
    </source>
</evidence>
<reference evidence="6 7" key="1">
    <citation type="journal article" date="2014" name="Int. J. Syst. Evol. Microbiol.">
        <title>Complete genome sequence of Corynebacterium casei LMG S-19264T (=DSM 44701T), isolated from a smear-ripened cheese.</title>
        <authorList>
            <consortium name="US DOE Joint Genome Institute (JGI-PGF)"/>
            <person name="Walter F."/>
            <person name="Albersmeier A."/>
            <person name="Kalinowski J."/>
            <person name="Ruckert C."/>
        </authorList>
    </citation>
    <scope>NUCLEOTIDE SEQUENCE [LARGE SCALE GENOMIC DNA]</scope>
    <source>
        <strain evidence="6 7">NBRC 112785</strain>
    </source>
</reference>
<dbReference type="CDD" id="cd02440">
    <property type="entry name" value="AdoMet_MTases"/>
    <property type="match status" value="1"/>
</dbReference>
<evidence type="ECO:0000256" key="1">
    <source>
        <dbReference type="ARBA" id="ARBA00022679"/>
    </source>
</evidence>
<feature type="binding site" evidence="3 4">
    <location>
        <position position="133"/>
    </location>
    <ligand>
        <name>S-adenosyl-L-methionine</name>
        <dbReference type="ChEBI" id="CHEBI:59789"/>
    </ligand>
</feature>
<proteinExistence type="inferred from homology"/>
<dbReference type="GO" id="GO:0016743">
    <property type="term" value="F:carboxyl- or carbamoyltransferase activity"/>
    <property type="evidence" value="ECO:0007669"/>
    <property type="project" value="UniProtKB-UniRule"/>
</dbReference>
<dbReference type="PANTHER" id="PTHR43861">
    <property type="entry name" value="TRANS-ACONITATE 2-METHYLTRANSFERASE-RELATED"/>
    <property type="match status" value="1"/>
</dbReference>
<evidence type="ECO:0000256" key="4">
    <source>
        <dbReference type="PIRSR" id="PIRSR006325-1"/>
    </source>
</evidence>
<feature type="binding site" evidence="3 4">
    <location>
        <begin position="118"/>
        <end position="119"/>
    </location>
    <ligand>
        <name>S-adenosyl-L-methionine</name>
        <dbReference type="ChEBI" id="CHEBI:59789"/>
    </ligand>
</feature>
<dbReference type="NCBIfam" id="TIGR00740">
    <property type="entry name" value="carboxy-S-adenosyl-L-methionine synthase CmoA"/>
    <property type="match status" value="1"/>
</dbReference>
<evidence type="ECO:0000313" key="6">
    <source>
        <dbReference type="EMBL" id="GLS84508.1"/>
    </source>
</evidence>
<dbReference type="PANTHER" id="PTHR43861:SF2">
    <property type="entry name" value="CARBOXY-S-ADENOSYL-L-METHIONINE SYNTHASE"/>
    <property type="match status" value="1"/>
</dbReference>
<evidence type="ECO:0000256" key="2">
    <source>
        <dbReference type="ARBA" id="ARBA00022691"/>
    </source>
</evidence>
<dbReference type="PIRSF" id="PIRSF006325">
    <property type="entry name" value="MeTrfase_bac"/>
    <property type="match status" value="1"/>
</dbReference>
<dbReference type="EMBL" id="BSPO01000003">
    <property type="protein sequence ID" value="GLS84508.1"/>
    <property type="molecule type" value="Genomic_DNA"/>
</dbReference>
<accession>A0AA37TPI0</accession>
<dbReference type="InterPro" id="IPR041698">
    <property type="entry name" value="Methyltransf_25"/>
</dbReference>
<dbReference type="EC" id="2.1.3.-" evidence="3"/>
<comment type="catalytic activity">
    <reaction evidence="3">
        <text>prephenate + S-adenosyl-L-methionine = carboxy-S-adenosyl-L-methionine + 3-phenylpyruvate + H2O</text>
        <dbReference type="Rhea" id="RHEA:51692"/>
        <dbReference type="ChEBI" id="CHEBI:15377"/>
        <dbReference type="ChEBI" id="CHEBI:18005"/>
        <dbReference type="ChEBI" id="CHEBI:29934"/>
        <dbReference type="ChEBI" id="CHEBI:59789"/>
        <dbReference type="ChEBI" id="CHEBI:134278"/>
    </reaction>
</comment>
<organism evidence="6 7">
    <name type="scientific">Paraferrimonas haliotis</name>
    <dbReference type="NCBI Taxonomy" id="2013866"/>
    <lineage>
        <taxon>Bacteria</taxon>
        <taxon>Pseudomonadati</taxon>
        <taxon>Pseudomonadota</taxon>
        <taxon>Gammaproteobacteria</taxon>
        <taxon>Alteromonadales</taxon>
        <taxon>Ferrimonadaceae</taxon>
        <taxon>Paraferrimonas</taxon>
    </lineage>
</organism>
<name>A0AA37TPI0_9GAMM</name>
<keyword evidence="7" id="KW-1185">Reference proteome</keyword>
<dbReference type="HAMAP" id="MF_01589">
    <property type="entry name" value="Cx_SAM_synthase"/>
    <property type="match status" value="1"/>
</dbReference>
<dbReference type="NCBIfam" id="NF011995">
    <property type="entry name" value="PRK15451.1"/>
    <property type="match status" value="1"/>
</dbReference>
<feature type="binding site" evidence="3 4">
    <location>
        <begin position="90"/>
        <end position="91"/>
    </location>
    <ligand>
        <name>S-adenosyl-L-methionine</name>
        <dbReference type="ChEBI" id="CHEBI:59789"/>
    </ligand>
</feature>
<sequence>MSKGSDQIYANPQKNIADFSFDKKVVEVFPDMISRSVPGYGDIVQGIGNIAKQVVTSGSQVYDLGCSLGAATLAIRRQIEGKQAKIIAIDNSPSMVERCQTHIDAFVSSTPVELQCADIREIKISNASLVVLNFTLQFLPPADRLQLLSTIYEGLNTGGCIVVSEKLYFKQGQIQALIDSLHLDFKRANGYSELEISQKRSALENVMKPDSIEQHFARFSDAGFKQYHSWYQRYNFCSMVAIK</sequence>